<gene>
    <name evidence="1" type="ORF">DERP_002663</name>
</gene>
<evidence type="ECO:0000313" key="2">
    <source>
        <dbReference type="Proteomes" id="UP000887458"/>
    </source>
</evidence>
<reference evidence="1 2" key="1">
    <citation type="journal article" date="2018" name="J. Allergy Clin. Immunol.">
        <title>High-quality assembly of Dermatophagoides pteronyssinus genome and transcriptome reveals a wide range of novel allergens.</title>
        <authorList>
            <person name="Liu X.Y."/>
            <person name="Yang K.Y."/>
            <person name="Wang M.Q."/>
            <person name="Kwok J.S."/>
            <person name="Zeng X."/>
            <person name="Yang Z."/>
            <person name="Xiao X.J."/>
            <person name="Lau C.P."/>
            <person name="Li Y."/>
            <person name="Huang Z.M."/>
            <person name="Ba J.G."/>
            <person name="Yim A.K."/>
            <person name="Ouyang C.Y."/>
            <person name="Ngai S.M."/>
            <person name="Chan T.F."/>
            <person name="Leung E.L."/>
            <person name="Liu L."/>
            <person name="Liu Z.G."/>
            <person name="Tsui S.K."/>
        </authorList>
    </citation>
    <scope>NUCLEOTIDE SEQUENCE [LARGE SCALE GENOMIC DNA]</scope>
    <source>
        <strain evidence="1">Derp</strain>
    </source>
</reference>
<protein>
    <submittedName>
        <fullName evidence="1">Uncharacterized protein</fullName>
    </submittedName>
</protein>
<sequence length="62" mass="6862">MCGAKSIVTFLFNKRLISSATGRNEYFVLRKPSGRPRWLINTTALAPFSKAYLIVGSAATIR</sequence>
<reference evidence="1 2" key="2">
    <citation type="journal article" date="2022" name="Mol. Biol. Evol.">
        <title>Comparative Genomics Reveals Insights into the Divergent Evolution of Astigmatic Mites and Household Pest Adaptations.</title>
        <authorList>
            <person name="Xiong Q."/>
            <person name="Wan A.T."/>
            <person name="Liu X."/>
            <person name="Fung C.S."/>
            <person name="Xiao X."/>
            <person name="Malainual N."/>
            <person name="Hou J."/>
            <person name="Wang L."/>
            <person name="Wang M."/>
            <person name="Yang K.Y."/>
            <person name="Cui Y."/>
            <person name="Leung E.L."/>
            <person name="Nong W."/>
            <person name="Shin S.K."/>
            <person name="Au S.W."/>
            <person name="Jeong K.Y."/>
            <person name="Chew F.T."/>
            <person name="Hui J.H."/>
            <person name="Leung T.F."/>
            <person name="Tungtrongchitr A."/>
            <person name="Zhong N."/>
            <person name="Liu Z."/>
            <person name="Tsui S.K."/>
        </authorList>
    </citation>
    <scope>NUCLEOTIDE SEQUENCE [LARGE SCALE GENOMIC DNA]</scope>
    <source>
        <strain evidence="1">Derp</strain>
    </source>
</reference>
<evidence type="ECO:0000313" key="1">
    <source>
        <dbReference type="EMBL" id="KAH9426564.1"/>
    </source>
</evidence>
<proteinExistence type="predicted"/>
<dbReference type="Proteomes" id="UP000887458">
    <property type="component" value="Unassembled WGS sequence"/>
</dbReference>
<accession>A0ABQ8JVA6</accession>
<name>A0ABQ8JVA6_DERPT</name>
<dbReference type="EMBL" id="NJHN03000008">
    <property type="protein sequence ID" value="KAH9426564.1"/>
    <property type="molecule type" value="Genomic_DNA"/>
</dbReference>
<organism evidence="1 2">
    <name type="scientific">Dermatophagoides pteronyssinus</name>
    <name type="common">European house dust mite</name>
    <dbReference type="NCBI Taxonomy" id="6956"/>
    <lineage>
        <taxon>Eukaryota</taxon>
        <taxon>Metazoa</taxon>
        <taxon>Ecdysozoa</taxon>
        <taxon>Arthropoda</taxon>
        <taxon>Chelicerata</taxon>
        <taxon>Arachnida</taxon>
        <taxon>Acari</taxon>
        <taxon>Acariformes</taxon>
        <taxon>Sarcoptiformes</taxon>
        <taxon>Astigmata</taxon>
        <taxon>Psoroptidia</taxon>
        <taxon>Analgoidea</taxon>
        <taxon>Pyroglyphidae</taxon>
        <taxon>Dermatophagoidinae</taxon>
        <taxon>Dermatophagoides</taxon>
    </lineage>
</organism>
<keyword evidence="2" id="KW-1185">Reference proteome</keyword>
<comment type="caution">
    <text evidence="1">The sequence shown here is derived from an EMBL/GenBank/DDBJ whole genome shotgun (WGS) entry which is preliminary data.</text>
</comment>